<proteinExistence type="inferred from homology"/>
<dbReference type="GO" id="GO:0000329">
    <property type="term" value="C:fungal-type vacuole membrane"/>
    <property type="evidence" value="ECO:0007669"/>
    <property type="project" value="TreeGrafter"/>
</dbReference>
<accession>A0A165EYV9</accession>
<evidence type="ECO:0000256" key="6">
    <source>
        <dbReference type="ARBA" id="ARBA00022970"/>
    </source>
</evidence>
<dbReference type="GO" id="GO:0015189">
    <property type="term" value="F:L-lysine transmembrane transporter activity"/>
    <property type="evidence" value="ECO:0007669"/>
    <property type="project" value="TreeGrafter"/>
</dbReference>
<feature type="transmembrane region" description="Helical" evidence="10">
    <location>
        <begin position="78"/>
        <end position="99"/>
    </location>
</feature>
<keyword evidence="6" id="KW-0029">Amino-acid transport</keyword>
<feature type="transmembrane region" description="Helical" evidence="10">
    <location>
        <begin position="432"/>
        <end position="456"/>
    </location>
</feature>
<feature type="transmembrane region" description="Helical" evidence="10">
    <location>
        <begin position="204"/>
        <end position="223"/>
    </location>
</feature>
<feature type="transmembrane region" description="Helical" evidence="10">
    <location>
        <begin position="407"/>
        <end position="425"/>
    </location>
</feature>
<feature type="domain" description="Amino acid transporter transmembrane" evidence="11">
    <location>
        <begin position="48"/>
        <end position="485"/>
    </location>
</feature>
<feature type="transmembrane region" description="Helical" evidence="10">
    <location>
        <begin position="120"/>
        <end position="147"/>
    </location>
</feature>
<keyword evidence="7 10" id="KW-1133">Transmembrane helix</keyword>
<dbReference type="OrthoDB" id="438545at2759"/>
<dbReference type="InParanoid" id="A0A165EYV9"/>
<evidence type="ECO:0000256" key="5">
    <source>
        <dbReference type="ARBA" id="ARBA00022692"/>
    </source>
</evidence>
<dbReference type="GO" id="GO:0005302">
    <property type="term" value="F:L-tyrosine transmembrane transporter activity"/>
    <property type="evidence" value="ECO:0007669"/>
    <property type="project" value="TreeGrafter"/>
</dbReference>
<evidence type="ECO:0000256" key="3">
    <source>
        <dbReference type="ARBA" id="ARBA00022448"/>
    </source>
</evidence>
<name>A0A165EYV9_9BASI</name>
<evidence type="ECO:0000256" key="1">
    <source>
        <dbReference type="ARBA" id="ARBA00004128"/>
    </source>
</evidence>
<evidence type="ECO:0000256" key="10">
    <source>
        <dbReference type="SAM" id="Phobius"/>
    </source>
</evidence>
<feature type="transmembrane region" description="Helical" evidence="10">
    <location>
        <begin position="292"/>
        <end position="316"/>
    </location>
</feature>
<keyword evidence="8 10" id="KW-0472">Membrane</keyword>
<dbReference type="Proteomes" id="UP000076842">
    <property type="component" value="Unassembled WGS sequence"/>
</dbReference>
<dbReference type="GO" id="GO:0015194">
    <property type="term" value="F:L-serine transmembrane transporter activity"/>
    <property type="evidence" value="ECO:0007669"/>
    <property type="project" value="TreeGrafter"/>
</dbReference>
<feature type="transmembrane region" description="Helical" evidence="10">
    <location>
        <begin position="328"/>
        <end position="348"/>
    </location>
</feature>
<dbReference type="InterPro" id="IPR013057">
    <property type="entry name" value="AA_transpt_TM"/>
</dbReference>
<feature type="transmembrane region" description="Helical" evidence="10">
    <location>
        <begin position="468"/>
        <end position="490"/>
    </location>
</feature>
<keyword evidence="5 10" id="KW-0812">Transmembrane</keyword>
<feature type="transmembrane region" description="Helical" evidence="10">
    <location>
        <begin position="175"/>
        <end position="192"/>
    </location>
</feature>
<comment type="similarity">
    <text evidence="2">Belongs to the amino acid/polyamine transporter 2 family.</text>
</comment>
<gene>
    <name evidence="12" type="ORF">CALCODRAFT_556245</name>
</gene>
<feature type="region of interest" description="Disordered" evidence="9">
    <location>
        <begin position="1"/>
        <end position="24"/>
    </location>
</feature>
<dbReference type="EMBL" id="KV423988">
    <property type="protein sequence ID" value="KZT55824.1"/>
    <property type="molecule type" value="Genomic_DNA"/>
</dbReference>
<keyword evidence="13" id="KW-1185">Reference proteome</keyword>
<comment type="subcellular location">
    <subcellularLocation>
        <location evidence="1">Vacuole membrane</location>
        <topology evidence="1">Multi-pass membrane protein</topology>
    </subcellularLocation>
</comment>
<evidence type="ECO:0000256" key="8">
    <source>
        <dbReference type="ARBA" id="ARBA00023136"/>
    </source>
</evidence>
<dbReference type="Pfam" id="PF01490">
    <property type="entry name" value="Aa_trans"/>
    <property type="match status" value="1"/>
</dbReference>
<protein>
    <recommendedName>
        <fullName evidence="11">Amino acid transporter transmembrane domain-containing protein</fullName>
    </recommendedName>
</protein>
<evidence type="ECO:0000313" key="12">
    <source>
        <dbReference type="EMBL" id="KZT55824.1"/>
    </source>
</evidence>
<dbReference type="GO" id="GO:0005313">
    <property type="term" value="F:L-glutamate transmembrane transporter activity"/>
    <property type="evidence" value="ECO:0007669"/>
    <property type="project" value="TreeGrafter"/>
</dbReference>
<reference evidence="12 13" key="1">
    <citation type="journal article" date="2016" name="Mol. Biol. Evol.">
        <title>Comparative Genomics of Early-Diverging Mushroom-Forming Fungi Provides Insights into the Origins of Lignocellulose Decay Capabilities.</title>
        <authorList>
            <person name="Nagy L.G."/>
            <person name="Riley R."/>
            <person name="Tritt A."/>
            <person name="Adam C."/>
            <person name="Daum C."/>
            <person name="Floudas D."/>
            <person name="Sun H."/>
            <person name="Yadav J.S."/>
            <person name="Pangilinan J."/>
            <person name="Larsson K.H."/>
            <person name="Matsuura K."/>
            <person name="Barry K."/>
            <person name="Labutti K."/>
            <person name="Kuo R."/>
            <person name="Ohm R.A."/>
            <person name="Bhattacharya S.S."/>
            <person name="Shirouzu T."/>
            <person name="Yoshinaga Y."/>
            <person name="Martin F.M."/>
            <person name="Grigoriev I.V."/>
            <person name="Hibbett D.S."/>
        </authorList>
    </citation>
    <scope>NUCLEOTIDE SEQUENCE [LARGE SCALE GENOMIC DNA]</scope>
    <source>
        <strain evidence="12 13">HHB12733</strain>
    </source>
</reference>
<dbReference type="STRING" id="1353952.A0A165EYV9"/>
<keyword evidence="3" id="KW-0813">Transport</keyword>
<evidence type="ECO:0000256" key="9">
    <source>
        <dbReference type="SAM" id="MobiDB-lite"/>
    </source>
</evidence>
<dbReference type="FunCoup" id="A0A165EYV9">
    <property type="interactions" value="291"/>
</dbReference>
<dbReference type="GO" id="GO:0061459">
    <property type="term" value="F:L-arginine transmembrane transporter activity"/>
    <property type="evidence" value="ECO:0007669"/>
    <property type="project" value="TreeGrafter"/>
</dbReference>
<dbReference type="PANTHER" id="PTHR22950:SF678">
    <property type="entry name" value="VACUOLAR AMINO ACID TRANSPORTER 5-RELATED"/>
    <property type="match status" value="1"/>
</dbReference>
<dbReference type="GO" id="GO:0005290">
    <property type="term" value="F:L-histidine transmembrane transporter activity"/>
    <property type="evidence" value="ECO:0007669"/>
    <property type="project" value="TreeGrafter"/>
</dbReference>
<organism evidence="12 13">
    <name type="scientific">Calocera cornea HHB12733</name>
    <dbReference type="NCBI Taxonomy" id="1353952"/>
    <lineage>
        <taxon>Eukaryota</taxon>
        <taxon>Fungi</taxon>
        <taxon>Dikarya</taxon>
        <taxon>Basidiomycota</taxon>
        <taxon>Agaricomycotina</taxon>
        <taxon>Dacrymycetes</taxon>
        <taxon>Dacrymycetales</taxon>
        <taxon>Dacrymycetaceae</taxon>
        <taxon>Calocera</taxon>
    </lineage>
</organism>
<dbReference type="PANTHER" id="PTHR22950">
    <property type="entry name" value="AMINO ACID TRANSPORTER"/>
    <property type="match status" value="1"/>
</dbReference>
<dbReference type="AlphaFoldDB" id="A0A165EYV9"/>
<evidence type="ECO:0000256" key="2">
    <source>
        <dbReference type="ARBA" id="ARBA00008066"/>
    </source>
</evidence>
<keyword evidence="4" id="KW-0926">Vacuole</keyword>
<evidence type="ECO:0000313" key="13">
    <source>
        <dbReference type="Proteomes" id="UP000076842"/>
    </source>
</evidence>
<evidence type="ECO:0000259" key="11">
    <source>
        <dbReference type="Pfam" id="PF01490"/>
    </source>
</evidence>
<sequence>MPPAQYGTVPTSDSEAQEVNGVPDNEHGFDESSSLLGRGKGGASFGPATLLSSIANLDNTIIGSGMLTFPLAMASSGIIPGIFTCLFCGFVAGLGLYFLTRCATKVRPYRSASFYSVAQLAFPAASLFFDLAIAIKCFGVSISYLIITKGLMPQAVRAVYHALNWGDTPALLGNGRFWIIFFMALLMPLCFLRKLDSLRHTSYVALFSVAYLVVVVIVCYFHPPPGSVPPGEIHLIKFDKDFISTFPVQVFAFTCSQNVCPAQFVQECSNLLTQLFPIYNELHTNSQPRMNLVLTTAVGGATIIYEIIAIFGYLTFGSNVGANIIAMYPETTIFVAVGQVAIIILVLFSYPLQVLPCRNCLDKVWDDADLAVHKIDHAIEGEEDADVEPVVPVHDAHDPSEMGPVKHIVLTCLIIAASFTIAFFVDDLQLVLSFVGSTGSTTISFILPGLLYFQLFRHDRDSSRTLKWGALALAVYGVFILIFCLSFNIYKVVHSA</sequence>
<evidence type="ECO:0000256" key="7">
    <source>
        <dbReference type="ARBA" id="ARBA00022989"/>
    </source>
</evidence>
<evidence type="ECO:0000256" key="4">
    <source>
        <dbReference type="ARBA" id="ARBA00022554"/>
    </source>
</evidence>